<dbReference type="EMBL" id="JAJHPV010000004">
    <property type="protein sequence ID" value="MCC6070019.1"/>
    <property type="molecule type" value="Genomic_DNA"/>
</dbReference>
<gene>
    <name evidence="2" type="ORF">LMJ30_03465</name>
</gene>
<dbReference type="Pfam" id="PF01963">
    <property type="entry name" value="TraB_PrgY_gumN"/>
    <property type="match status" value="1"/>
</dbReference>
<keyword evidence="3" id="KW-1185">Reference proteome</keyword>
<feature type="chain" id="PRO_5046623203" evidence="1">
    <location>
        <begin position="27"/>
        <end position="347"/>
    </location>
</feature>
<evidence type="ECO:0000256" key="1">
    <source>
        <dbReference type="SAM" id="SignalP"/>
    </source>
</evidence>
<dbReference type="PANTHER" id="PTHR40590:SF1">
    <property type="entry name" value="CYTOPLASMIC PROTEIN"/>
    <property type="match status" value="1"/>
</dbReference>
<comment type="caution">
    <text evidence="2">The sequence shown here is derived from an EMBL/GenBank/DDBJ whole genome shotgun (WGS) entry which is preliminary data.</text>
</comment>
<dbReference type="InterPro" id="IPR002816">
    <property type="entry name" value="TraB/PrgY/GumN_fam"/>
</dbReference>
<organism evidence="2 3">
    <name type="scientific">Massilia agrisoli</name>
    <dbReference type="NCBI Taxonomy" id="2892444"/>
    <lineage>
        <taxon>Bacteria</taxon>
        <taxon>Pseudomonadati</taxon>
        <taxon>Pseudomonadota</taxon>
        <taxon>Betaproteobacteria</taxon>
        <taxon>Burkholderiales</taxon>
        <taxon>Oxalobacteraceae</taxon>
        <taxon>Telluria group</taxon>
        <taxon>Massilia</taxon>
    </lineage>
</organism>
<keyword evidence="1" id="KW-0732">Signal</keyword>
<evidence type="ECO:0000313" key="3">
    <source>
        <dbReference type="Proteomes" id="UP001198701"/>
    </source>
</evidence>
<dbReference type="PANTHER" id="PTHR40590">
    <property type="entry name" value="CYTOPLASMIC PROTEIN-RELATED"/>
    <property type="match status" value="1"/>
</dbReference>
<dbReference type="InterPro" id="IPR047111">
    <property type="entry name" value="YbaP-like"/>
</dbReference>
<proteinExistence type="predicted"/>
<protein>
    <submittedName>
        <fullName evidence="2">TraB/GumN family protein</fullName>
    </submittedName>
</protein>
<feature type="signal peptide" evidence="1">
    <location>
        <begin position="1"/>
        <end position="26"/>
    </location>
</feature>
<dbReference type="CDD" id="cd14789">
    <property type="entry name" value="Tiki"/>
    <property type="match status" value="1"/>
</dbReference>
<reference evidence="2 3" key="1">
    <citation type="submission" date="2021-11" db="EMBL/GenBank/DDBJ databases">
        <authorList>
            <person name="Huq M.A."/>
        </authorList>
    </citation>
    <scope>NUCLEOTIDE SEQUENCE [LARGE SCALE GENOMIC DNA]</scope>
    <source>
        <strain evidence="2 3">MAHUQ-52</strain>
    </source>
</reference>
<evidence type="ECO:0000313" key="2">
    <source>
        <dbReference type="EMBL" id="MCC6070019.1"/>
    </source>
</evidence>
<sequence length="347" mass="36565">MSNQSPLPPCLVRLLAGLVFSISSLAASAPASADAPLAAGDLAPASGLSVAGSVAHSAYAAPAKPRAQPRGAPAGGQGALFRVTRDGQMAYLFGTIHVGASSFYPLAPQVSRALADSSQLVLELDTRASDDFDQAVRKHASYPAGDHIRNHVSPDTLRRLVTALHAAGIPLSGVGHLKPWLLANMLIGIELERSGFKRAHGNESFLLDAVQPRGAKLAELESADYQLSLFDTLGDASAEAYLREALDDLSSGMSMKKARAIIDAWTSGDAAALDALIPDTIGDGTVTSDFTRRTLLDRRNPEMAQRIAHIMKDGTVSFVGVGLLHLLGANGLPQLLSQRGYQVERIY</sequence>
<name>A0ABS8IN91_9BURK</name>
<dbReference type="RefSeq" id="WP_229430943.1">
    <property type="nucleotide sequence ID" value="NZ_JAJHPV010000004.1"/>
</dbReference>
<accession>A0ABS8IN91</accession>
<dbReference type="Proteomes" id="UP001198701">
    <property type="component" value="Unassembled WGS sequence"/>
</dbReference>